<accession>A0AA36EB13</accession>
<proteinExistence type="predicted"/>
<dbReference type="Proteomes" id="UP001177003">
    <property type="component" value="Chromosome 6"/>
</dbReference>
<keyword evidence="3" id="KW-1185">Reference proteome</keyword>
<feature type="region of interest" description="Disordered" evidence="1">
    <location>
        <begin position="1"/>
        <end position="22"/>
    </location>
</feature>
<dbReference type="AlphaFoldDB" id="A0AA36EB13"/>
<reference evidence="2" key="1">
    <citation type="submission" date="2023-04" db="EMBL/GenBank/DDBJ databases">
        <authorList>
            <person name="Vijverberg K."/>
            <person name="Xiong W."/>
            <person name="Schranz E."/>
        </authorList>
    </citation>
    <scope>NUCLEOTIDE SEQUENCE</scope>
</reference>
<evidence type="ECO:0000313" key="3">
    <source>
        <dbReference type="Proteomes" id="UP001177003"/>
    </source>
</evidence>
<organism evidence="2 3">
    <name type="scientific">Lactuca saligna</name>
    <name type="common">Willowleaf lettuce</name>
    <dbReference type="NCBI Taxonomy" id="75948"/>
    <lineage>
        <taxon>Eukaryota</taxon>
        <taxon>Viridiplantae</taxon>
        <taxon>Streptophyta</taxon>
        <taxon>Embryophyta</taxon>
        <taxon>Tracheophyta</taxon>
        <taxon>Spermatophyta</taxon>
        <taxon>Magnoliopsida</taxon>
        <taxon>eudicotyledons</taxon>
        <taxon>Gunneridae</taxon>
        <taxon>Pentapetalae</taxon>
        <taxon>asterids</taxon>
        <taxon>campanulids</taxon>
        <taxon>Asterales</taxon>
        <taxon>Asteraceae</taxon>
        <taxon>Cichorioideae</taxon>
        <taxon>Cichorieae</taxon>
        <taxon>Lactucinae</taxon>
        <taxon>Lactuca</taxon>
    </lineage>
</organism>
<evidence type="ECO:0000313" key="2">
    <source>
        <dbReference type="EMBL" id="CAI9289288.1"/>
    </source>
</evidence>
<sequence length="207" mass="22910">MIGDWTALGQKPTERPYQGGTTKAKRNRVSVFFNFNKRNSRSIARSRLSPAFARPKGKKIEAAGKRRTRVVASLRVFGRTEGREEVKPARVSLFPVRLPGARSGFASRCGLRGFVAEKEEYECERGLFSWLVRSSSTQEGGGSIDEWSRGRTKVVTRGYGETPTSVGFVLGGFKAVNAMNSRWNGFNGRITGTLLAVLFRIKLGSNQ</sequence>
<protein>
    <submittedName>
        <fullName evidence="2">Uncharacterized protein</fullName>
    </submittedName>
</protein>
<evidence type="ECO:0000256" key="1">
    <source>
        <dbReference type="SAM" id="MobiDB-lite"/>
    </source>
</evidence>
<gene>
    <name evidence="2" type="ORF">LSALG_LOCUS28533</name>
</gene>
<dbReference type="EMBL" id="OX465082">
    <property type="protein sequence ID" value="CAI9289288.1"/>
    <property type="molecule type" value="Genomic_DNA"/>
</dbReference>
<name>A0AA36EB13_LACSI</name>